<keyword evidence="8" id="KW-1185">Reference proteome</keyword>
<feature type="domain" description="Large ribosomal subunit protein uL5 C-terminal" evidence="6">
    <location>
        <begin position="135"/>
        <end position="228"/>
    </location>
</feature>
<dbReference type="HAMAP" id="MF_01333_B">
    <property type="entry name" value="Ribosomal_uL5_B"/>
    <property type="match status" value="1"/>
</dbReference>
<accession>A0AA35RL75</accession>
<evidence type="ECO:0000256" key="2">
    <source>
        <dbReference type="ARBA" id="ARBA00022980"/>
    </source>
</evidence>
<dbReference type="FunFam" id="3.30.1440.10:FF:000001">
    <property type="entry name" value="50S ribosomal protein L5"/>
    <property type="match status" value="1"/>
</dbReference>
<dbReference type="GO" id="GO:0005840">
    <property type="term" value="C:ribosome"/>
    <property type="evidence" value="ECO:0007669"/>
    <property type="project" value="UniProtKB-KW"/>
</dbReference>
<dbReference type="InterPro" id="IPR020929">
    <property type="entry name" value="Ribosomal_uL5_CS"/>
</dbReference>
<dbReference type="Pfam" id="PF00281">
    <property type="entry name" value="Ribosomal_L5"/>
    <property type="match status" value="1"/>
</dbReference>
<dbReference type="InterPro" id="IPR031310">
    <property type="entry name" value="Ribosomal_uL5_N"/>
</dbReference>
<feature type="region of interest" description="Disordered" evidence="4">
    <location>
        <begin position="1"/>
        <end position="46"/>
    </location>
</feature>
<evidence type="ECO:0000256" key="4">
    <source>
        <dbReference type="SAM" id="MobiDB-lite"/>
    </source>
</evidence>
<dbReference type="EMBL" id="CASHTH010001238">
    <property type="protein sequence ID" value="CAI8013102.1"/>
    <property type="molecule type" value="Genomic_DNA"/>
</dbReference>
<dbReference type="Proteomes" id="UP001174909">
    <property type="component" value="Unassembled WGS sequence"/>
</dbReference>
<dbReference type="PANTHER" id="PTHR11994">
    <property type="entry name" value="60S RIBOSOMAL PROTEIN L11-RELATED"/>
    <property type="match status" value="1"/>
</dbReference>
<dbReference type="PROSITE" id="PS00358">
    <property type="entry name" value="RIBOSOMAL_L5"/>
    <property type="match status" value="1"/>
</dbReference>
<feature type="compositionally biased region" description="Low complexity" evidence="4">
    <location>
        <begin position="33"/>
        <end position="46"/>
    </location>
</feature>
<dbReference type="GO" id="GO:0006412">
    <property type="term" value="P:translation"/>
    <property type="evidence" value="ECO:0007669"/>
    <property type="project" value="InterPro"/>
</dbReference>
<comment type="similarity">
    <text evidence="1">Belongs to the universal ribosomal protein uL5 family.</text>
</comment>
<dbReference type="GO" id="GO:1990904">
    <property type="term" value="C:ribonucleoprotein complex"/>
    <property type="evidence" value="ECO:0007669"/>
    <property type="project" value="UniProtKB-KW"/>
</dbReference>
<evidence type="ECO:0000259" key="5">
    <source>
        <dbReference type="Pfam" id="PF00281"/>
    </source>
</evidence>
<keyword evidence="2 7" id="KW-0689">Ribosomal protein</keyword>
<evidence type="ECO:0000313" key="7">
    <source>
        <dbReference type="EMBL" id="CAI8013102.1"/>
    </source>
</evidence>
<dbReference type="SUPFAM" id="SSF55282">
    <property type="entry name" value="RL5-like"/>
    <property type="match status" value="1"/>
</dbReference>
<feature type="compositionally biased region" description="Basic residues" evidence="4">
    <location>
        <begin position="23"/>
        <end position="32"/>
    </location>
</feature>
<dbReference type="InterPro" id="IPR031309">
    <property type="entry name" value="Ribosomal_uL5_C"/>
</dbReference>
<comment type="caution">
    <text evidence="7">The sequence shown here is derived from an EMBL/GenBank/DDBJ whole genome shotgun (WGS) entry which is preliminary data.</text>
</comment>
<protein>
    <submittedName>
        <fullName evidence="7">50S ribosomal protein L5</fullName>
    </submittedName>
</protein>
<dbReference type="AlphaFoldDB" id="A0AA35RL75"/>
<organism evidence="7 8">
    <name type="scientific">Geodia barretti</name>
    <name type="common">Barrett's horny sponge</name>
    <dbReference type="NCBI Taxonomy" id="519541"/>
    <lineage>
        <taxon>Eukaryota</taxon>
        <taxon>Metazoa</taxon>
        <taxon>Porifera</taxon>
        <taxon>Demospongiae</taxon>
        <taxon>Heteroscleromorpha</taxon>
        <taxon>Tetractinellida</taxon>
        <taxon>Astrophorina</taxon>
        <taxon>Geodiidae</taxon>
        <taxon>Geodia</taxon>
    </lineage>
</organism>
<dbReference type="GO" id="GO:0003735">
    <property type="term" value="F:structural constituent of ribosome"/>
    <property type="evidence" value="ECO:0007669"/>
    <property type="project" value="InterPro"/>
</dbReference>
<dbReference type="NCBIfam" id="NF000585">
    <property type="entry name" value="PRK00010.1"/>
    <property type="match status" value="1"/>
</dbReference>
<reference evidence="7" key="1">
    <citation type="submission" date="2023-03" db="EMBL/GenBank/DDBJ databases">
        <authorList>
            <person name="Steffen K."/>
            <person name="Cardenas P."/>
        </authorList>
    </citation>
    <scope>NUCLEOTIDE SEQUENCE</scope>
</reference>
<dbReference type="InterPro" id="IPR002132">
    <property type="entry name" value="Ribosomal_uL5"/>
</dbReference>
<feature type="domain" description="Large ribosomal subunit protein uL5 N-terminal" evidence="5">
    <location>
        <begin position="75"/>
        <end position="131"/>
    </location>
</feature>
<evidence type="ECO:0000256" key="3">
    <source>
        <dbReference type="ARBA" id="ARBA00023274"/>
    </source>
</evidence>
<evidence type="ECO:0000259" key="6">
    <source>
        <dbReference type="Pfam" id="PF00673"/>
    </source>
</evidence>
<evidence type="ECO:0000313" key="8">
    <source>
        <dbReference type="Proteomes" id="UP001174909"/>
    </source>
</evidence>
<feature type="compositionally biased region" description="Low complexity" evidence="4">
    <location>
        <begin position="10"/>
        <end position="20"/>
    </location>
</feature>
<gene>
    <name evidence="7" type="ORF">GBAR_LOCUS8354</name>
</gene>
<sequence>MPDNEEVEQQAEASAEATEQAPRRQRQTRGRRAAGATATAEQELAETAGAPYPRLLDSYRNEIVPAMMSEFGFTNSMRVPRIEKIVVNIGLGEALTNGRAMEAATRDLTTISGQKPIITRARKSIAGFKLRAGNPIGTCVTLRGARMYHFLDRLINTALPRIRDFRGISRRGFDGRGNFSIGIREQIIFPEIDYNQIDRFRGLQVTIITSAQNDAESIRMLEMFGMPFVRESQS</sequence>
<keyword evidence="3" id="KW-0687">Ribonucleoprotein</keyword>
<dbReference type="Gene3D" id="3.30.1440.10">
    <property type="match status" value="1"/>
</dbReference>
<dbReference type="InterPro" id="IPR020930">
    <property type="entry name" value="Ribosomal_uL5_bac-type"/>
</dbReference>
<name>A0AA35RL75_GEOBA</name>
<dbReference type="Pfam" id="PF00673">
    <property type="entry name" value="Ribosomal_L5_C"/>
    <property type="match status" value="1"/>
</dbReference>
<proteinExistence type="inferred from homology"/>
<evidence type="ECO:0000256" key="1">
    <source>
        <dbReference type="ARBA" id="ARBA00008553"/>
    </source>
</evidence>
<dbReference type="InterPro" id="IPR022803">
    <property type="entry name" value="Ribosomal_uL5_dom_sf"/>
</dbReference>